<organism evidence="2 3">
    <name type="scientific">Ramazzottius varieornatus</name>
    <name type="common">Water bear</name>
    <name type="synonym">Tardigrade</name>
    <dbReference type="NCBI Taxonomy" id="947166"/>
    <lineage>
        <taxon>Eukaryota</taxon>
        <taxon>Metazoa</taxon>
        <taxon>Ecdysozoa</taxon>
        <taxon>Tardigrada</taxon>
        <taxon>Eutardigrada</taxon>
        <taxon>Parachela</taxon>
        <taxon>Hypsibioidea</taxon>
        <taxon>Ramazzottiidae</taxon>
        <taxon>Ramazzottius</taxon>
    </lineage>
</organism>
<keyword evidence="1" id="KW-0472">Membrane</keyword>
<keyword evidence="1" id="KW-1133">Transmembrane helix</keyword>
<dbReference type="AlphaFoldDB" id="A0A1D1VXF8"/>
<sequence length="123" mass="14051">MLAVFTCSRENHVCLTSEFYVLACFLLYSLAMKAGVMDVCQRQSTGICHYLLFCLHRFASVFAGKTIFYTAQILHEFCHVFKSYSNQCSFKALSGFLPKHWLPELYGGKPRQDTNHQILHSAS</sequence>
<evidence type="ECO:0000256" key="1">
    <source>
        <dbReference type="SAM" id="Phobius"/>
    </source>
</evidence>
<evidence type="ECO:0000313" key="2">
    <source>
        <dbReference type="EMBL" id="GAV06117.1"/>
    </source>
</evidence>
<protein>
    <submittedName>
        <fullName evidence="2">Uncharacterized protein</fullName>
    </submittedName>
</protein>
<name>A0A1D1VXF8_RAMVA</name>
<accession>A0A1D1VXF8</accession>
<keyword evidence="1" id="KW-0812">Transmembrane</keyword>
<proteinExistence type="predicted"/>
<gene>
    <name evidence="2" type="primary">RvY_16149-1</name>
    <name evidence="2" type="synonym">RvY_16149.1</name>
    <name evidence="2" type="ORF">RvY_16149</name>
</gene>
<feature type="transmembrane region" description="Helical" evidence="1">
    <location>
        <begin position="19"/>
        <end position="36"/>
    </location>
</feature>
<reference evidence="2 3" key="1">
    <citation type="journal article" date="2016" name="Nat. Commun.">
        <title>Extremotolerant tardigrade genome and improved radiotolerance of human cultured cells by tardigrade-unique protein.</title>
        <authorList>
            <person name="Hashimoto T."/>
            <person name="Horikawa D.D."/>
            <person name="Saito Y."/>
            <person name="Kuwahara H."/>
            <person name="Kozuka-Hata H."/>
            <person name="Shin-I T."/>
            <person name="Minakuchi Y."/>
            <person name="Ohishi K."/>
            <person name="Motoyama A."/>
            <person name="Aizu T."/>
            <person name="Enomoto A."/>
            <person name="Kondo K."/>
            <person name="Tanaka S."/>
            <person name="Hara Y."/>
            <person name="Koshikawa S."/>
            <person name="Sagara H."/>
            <person name="Miura T."/>
            <person name="Yokobori S."/>
            <person name="Miyagawa K."/>
            <person name="Suzuki Y."/>
            <person name="Kubo T."/>
            <person name="Oyama M."/>
            <person name="Kohara Y."/>
            <person name="Fujiyama A."/>
            <person name="Arakawa K."/>
            <person name="Katayama T."/>
            <person name="Toyoda A."/>
            <person name="Kunieda T."/>
        </authorList>
    </citation>
    <scope>NUCLEOTIDE SEQUENCE [LARGE SCALE GENOMIC DNA]</scope>
    <source>
        <strain evidence="2 3">YOKOZUNA-1</strain>
    </source>
</reference>
<dbReference type="Proteomes" id="UP000186922">
    <property type="component" value="Unassembled WGS sequence"/>
</dbReference>
<dbReference type="EMBL" id="BDGG01000013">
    <property type="protein sequence ID" value="GAV06117.1"/>
    <property type="molecule type" value="Genomic_DNA"/>
</dbReference>
<keyword evidence="3" id="KW-1185">Reference proteome</keyword>
<comment type="caution">
    <text evidence="2">The sequence shown here is derived from an EMBL/GenBank/DDBJ whole genome shotgun (WGS) entry which is preliminary data.</text>
</comment>
<evidence type="ECO:0000313" key="3">
    <source>
        <dbReference type="Proteomes" id="UP000186922"/>
    </source>
</evidence>